<evidence type="ECO:0000313" key="2">
    <source>
        <dbReference type="EMBL" id="MCB8876884.1"/>
    </source>
</evidence>
<reference evidence="2" key="2">
    <citation type="submission" date="2021-01" db="EMBL/GenBank/DDBJ databases">
        <authorList>
            <person name="Mieszkin S."/>
            <person name="Pouder E."/>
            <person name="Alain K."/>
        </authorList>
    </citation>
    <scope>NUCLEOTIDE SEQUENCE</scope>
    <source>
        <strain evidence="2">HW T2.11</strain>
    </source>
</reference>
<comment type="caution">
    <text evidence="2">The sequence shown here is derived from an EMBL/GenBank/DDBJ whole genome shotgun (WGS) entry which is preliminary data.</text>
</comment>
<dbReference type="Gene3D" id="3.30.300.130">
    <property type="entry name" value="Fe-S cluster assembly (FSCA)"/>
    <property type="match status" value="1"/>
</dbReference>
<dbReference type="Pfam" id="PF01883">
    <property type="entry name" value="FeS_assembly_P"/>
    <property type="match status" value="1"/>
</dbReference>
<accession>A0A964E079</accession>
<dbReference type="SUPFAM" id="SSF117916">
    <property type="entry name" value="Fe-S cluster assembly (FSCA) domain-like"/>
    <property type="match status" value="1"/>
</dbReference>
<sequence>MSRESEVWRQLGTVNDPELDESVTELRFVTAVSINATGAVHVTFRLPTYWCAANFAFLMAEDMRLAVAALPWVTDVQVVLGEHMYAETINTGIAAKRSFQSSFGEASDGDLETVRRTFLVKAFQRRQVTLVERLLATGHTAEGLALLSIASLQNLGQDDALTSLVARYLDRRAIVGPMTATAPAFVDDKGQAVPPEAFRPHIRALRRVAVNVEFNGALCRGLLAARFNEAESEPGEPGLLHFIHALPADKRSGETPWPK</sequence>
<keyword evidence="3" id="KW-1185">Reference proteome</keyword>
<evidence type="ECO:0000259" key="1">
    <source>
        <dbReference type="Pfam" id="PF01883"/>
    </source>
</evidence>
<feature type="domain" description="MIP18 family-like" evidence="1">
    <location>
        <begin position="5"/>
        <end position="78"/>
    </location>
</feature>
<dbReference type="Proteomes" id="UP000708298">
    <property type="component" value="Unassembled WGS sequence"/>
</dbReference>
<reference evidence="2" key="1">
    <citation type="journal article" date="2021" name="Microorganisms">
        <title>Acidisoma silvae sp. nov. and Acidisomacellulosilytica sp. nov., Two Acidophilic Bacteria Isolated from Decaying Wood, Hydrolyzing Cellulose and Producing Poly-3-hydroxybutyrate.</title>
        <authorList>
            <person name="Mieszkin S."/>
            <person name="Pouder E."/>
            <person name="Uroz S."/>
            <person name="Simon-Colin C."/>
            <person name="Alain K."/>
        </authorList>
    </citation>
    <scope>NUCLEOTIDE SEQUENCE</scope>
    <source>
        <strain evidence="2">HW T2.11</strain>
    </source>
</reference>
<proteinExistence type="predicted"/>
<dbReference type="EMBL" id="JAESVB010000008">
    <property type="protein sequence ID" value="MCB8876884.1"/>
    <property type="molecule type" value="Genomic_DNA"/>
</dbReference>
<dbReference type="AlphaFoldDB" id="A0A964E079"/>
<organism evidence="2 3">
    <name type="scientific">Acidisoma silvae</name>
    <dbReference type="NCBI Taxonomy" id="2802396"/>
    <lineage>
        <taxon>Bacteria</taxon>
        <taxon>Pseudomonadati</taxon>
        <taxon>Pseudomonadota</taxon>
        <taxon>Alphaproteobacteria</taxon>
        <taxon>Acetobacterales</taxon>
        <taxon>Acidocellaceae</taxon>
        <taxon>Acidisoma</taxon>
    </lineage>
</organism>
<protein>
    <submittedName>
        <fullName evidence="2">DUF59 domain-containing protein</fullName>
    </submittedName>
</protein>
<dbReference type="InterPro" id="IPR002744">
    <property type="entry name" value="MIP18-like"/>
</dbReference>
<evidence type="ECO:0000313" key="3">
    <source>
        <dbReference type="Proteomes" id="UP000708298"/>
    </source>
</evidence>
<dbReference type="RefSeq" id="WP_227322540.1">
    <property type="nucleotide sequence ID" value="NZ_JAESVB010000008.1"/>
</dbReference>
<dbReference type="InterPro" id="IPR034904">
    <property type="entry name" value="FSCA_dom_sf"/>
</dbReference>
<name>A0A964E079_9PROT</name>
<gene>
    <name evidence="2" type="ORF">ASILVAE211_16950</name>
</gene>